<sequence length="202" mass="21468">MHTLLLRLLLLATLLLTACGGKPKMERLPAEAGVLAFGDSLTYGTGAPAESSYPAILQDLIKHRVDNAGVPGDTTADGLARLESALDEAKPALLILCLGGNDFLKHRPESETRANLQAMLELAQSRKLPVLLVATPKPGYGLNVPPLYEQLAEQYGVPLEDEALLEILGSKAMKSDLVHPNTAGYQALAEAIAARLRELGAL</sequence>
<dbReference type="InterPro" id="IPR013830">
    <property type="entry name" value="SGNH_hydro"/>
</dbReference>
<organism evidence="2 3">
    <name type="scientific">Chitinimonas arctica</name>
    <dbReference type="NCBI Taxonomy" id="2594795"/>
    <lineage>
        <taxon>Bacteria</taxon>
        <taxon>Pseudomonadati</taxon>
        <taxon>Pseudomonadota</taxon>
        <taxon>Betaproteobacteria</taxon>
        <taxon>Neisseriales</taxon>
        <taxon>Chitinibacteraceae</taxon>
        <taxon>Chitinimonas</taxon>
    </lineage>
</organism>
<dbReference type="GO" id="GO:0004622">
    <property type="term" value="F:phosphatidylcholine lysophospholipase activity"/>
    <property type="evidence" value="ECO:0007669"/>
    <property type="project" value="TreeGrafter"/>
</dbReference>
<dbReference type="RefSeq" id="WP_143855897.1">
    <property type="nucleotide sequence ID" value="NZ_CP041730.1"/>
</dbReference>
<dbReference type="PANTHER" id="PTHR30383:SF24">
    <property type="entry name" value="THIOESTERASE 1_PROTEASE 1_LYSOPHOSPHOLIPASE L1"/>
    <property type="match status" value="1"/>
</dbReference>
<dbReference type="InterPro" id="IPR036514">
    <property type="entry name" value="SGNH_hydro_sf"/>
</dbReference>
<protein>
    <submittedName>
        <fullName evidence="2">Arylesterase</fullName>
    </submittedName>
</protein>
<dbReference type="AlphaFoldDB" id="A0A516SA00"/>
<dbReference type="Proteomes" id="UP000317550">
    <property type="component" value="Chromosome"/>
</dbReference>
<dbReference type="PANTHER" id="PTHR30383">
    <property type="entry name" value="THIOESTERASE 1/PROTEASE 1/LYSOPHOSPHOLIPASE L1"/>
    <property type="match status" value="1"/>
</dbReference>
<dbReference type="SUPFAM" id="SSF52266">
    <property type="entry name" value="SGNH hydrolase"/>
    <property type="match status" value="1"/>
</dbReference>
<dbReference type="CDD" id="cd01822">
    <property type="entry name" value="Lysophospholipase_L1_like"/>
    <property type="match status" value="1"/>
</dbReference>
<dbReference type="InterPro" id="IPR051532">
    <property type="entry name" value="Ester_Hydrolysis_Enzymes"/>
</dbReference>
<evidence type="ECO:0000313" key="3">
    <source>
        <dbReference type="Proteomes" id="UP000317550"/>
    </source>
</evidence>
<keyword evidence="3" id="KW-1185">Reference proteome</keyword>
<dbReference type="PROSITE" id="PS51257">
    <property type="entry name" value="PROKAR_LIPOPROTEIN"/>
    <property type="match status" value="1"/>
</dbReference>
<dbReference type="KEGG" id="cari:FNU76_00645"/>
<gene>
    <name evidence="2" type="ORF">FNU76_00645</name>
</gene>
<dbReference type="Gene3D" id="3.40.50.1110">
    <property type="entry name" value="SGNH hydrolase"/>
    <property type="match status" value="1"/>
</dbReference>
<dbReference type="EMBL" id="CP041730">
    <property type="protein sequence ID" value="QDQ24972.1"/>
    <property type="molecule type" value="Genomic_DNA"/>
</dbReference>
<reference evidence="3" key="1">
    <citation type="submission" date="2019-07" db="EMBL/GenBank/DDBJ databases">
        <title>Chitinimonas sp. nov., isolated from Ny-Alesund, arctica soil.</title>
        <authorList>
            <person name="Xu Q."/>
            <person name="Peng F."/>
        </authorList>
    </citation>
    <scope>NUCLEOTIDE SEQUENCE [LARGE SCALE GENOMIC DNA]</scope>
    <source>
        <strain evidence="3">R3-44</strain>
    </source>
</reference>
<accession>A0A516SA00</accession>
<feature type="domain" description="SGNH hydrolase-type esterase" evidence="1">
    <location>
        <begin position="36"/>
        <end position="187"/>
    </location>
</feature>
<proteinExistence type="predicted"/>
<evidence type="ECO:0000259" key="1">
    <source>
        <dbReference type="Pfam" id="PF13472"/>
    </source>
</evidence>
<evidence type="ECO:0000313" key="2">
    <source>
        <dbReference type="EMBL" id="QDQ24972.1"/>
    </source>
</evidence>
<name>A0A516SA00_9NEIS</name>
<dbReference type="OrthoDB" id="9805821at2"/>
<dbReference type="Pfam" id="PF13472">
    <property type="entry name" value="Lipase_GDSL_2"/>
    <property type="match status" value="1"/>
</dbReference>